<sequence>MLDFGQKWEPASFDETGFANTDTLNLVRAPSRQILMVSGNVGRGLASLGITTHPLGATDVIVEEPYAVALARDKCLAVVPSATSVEEGWHPDGYAVTDATDGYIGFDISGAGLSGLLKRATALDWSQPTRSSAISFGHATVVTAFLRDRDSIRLLIETPMVPSILLWIKTTIENR</sequence>
<evidence type="ECO:0000313" key="2">
    <source>
        <dbReference type="Proteomes" id="UP001138921"/>
    </source>
</evidence>
<reference evidence="1" key="2">
    <citation type="submission" date="2021-03" db="EMBL/GenBank/DDBJ databases">
        <authorList>
            <person name="Artuso I."/>
            <person name="Turrini P."/>
            <person name="Pirolo M."/>
            <person name="Lugli G.A."/>
            <person name="Ventura M."/>
            <person name="Visca P."/>
        </authorList>
    </citation>
    <scope>NUCLEOTIDE SEQUENCE</scope>
    <source>
        <strain evidence="1">LMG 26462</strain>
    </source>
</reference>
<comment type="caution">
    <text evidence="1">The sequence shown here is derived from an EMBL/GenBank/DDBJ whole genome shotgun (WGS) entry which is preliminary data.</text>
</comment>
<name>A0A9X1AHA4_9HYPH</name>
<proteinExistence type="predicted"/>
<gene>
    <name evidence="1" type="ORF">J1C56_28925</name>
</gene>
<dbReference type="AlphaFoldDB" id="A0A9X1AHA4"/>
<dbReference type="Proteomes" id="UP001138921">
    <property type="component" value="Unassembled WGS sequence"/>
</dbReference>
<keyword evidence="2" id="KW-1185">Reference proteome</keyword>
<reference evidence="1" key="1">
    <citation type="journal article" date="2021" name="Microorganisms">
        <title>Phylogenomic Reconstruction and Metabolic Potential of the Genus Aminobacter.</title>
        <authorList>
            <person name="Artuso I."/>
            <person name="Turrini P."/>
            <person name="Pirolo M."/>
            <person name="Lugli G.A."/>
            <person name="Ventura M."/>
            <person name="Visca P."/>
        </authorList>
    </citation>
    <scope>NUCLEOTIDE SEQUENCE</scope>
    <source>
        <strain evidence="1">LMG 26462</strain>
    </source>
</reference>
<evidence type="ECO:0000313" key="1">
    <source>
        <dbReference type="EMBL" id="MBT1159583.1"/>
    </source>
</evidence>
<protein>
    <submittedName>
        <fullName evidence="1">Uncharacterized protein</fullName>
    </submittedName>
</protein>
<accession>A0A9X1AHA4</accession>
<dbReference type="InterPro" id="IPR027266">
    <property type="entry name" value="TrmE/GcvT-like"/>
</dbReference>
<dbReference type="Gene3D" id="3.30.1360.120">
    <property type="entry name" value="Probable tRNA modification gtpase trme, domain 1"/>
    <property type="match status" value="1"/>
</dbReference>
<dbReference type="RefSeq" id="WP_214393400.1">
    <property type="nucleotide sequence ID" value="NZ_JAFLWW010000012.1"/>
</dbReference>
<organism evidence="1 2">
    <name type="scientific">Aminobacter anthyllidis</name>
    <dbReference type="NCBI Taxonomy" id="1035067"/>
    <lineage>
        <taxon>Bacteria</taxon>
        <taxon>Pseudomonadati</taxon>
        <taxon>Pseudomonadota</taxon>
        <taxon>Alphaproteobacteria</taxon>
        <taxon>Hyphomicrobiales</taxon>
        <taxon>Phyllobacteriaceae</taxon>
        <taxon>Aminobacter</taxon>
    </lineage>
</organism>
<dbReference type="EMBL" id="JAFLWW010000012">
    <property type="protein sequence ID" value="MBT1159583.1"/>
    <property type="molecule type" value="Genomic_DNA"/>
</dbReference>